<evidence type="ECO:0000313" key="13">
    <source>
        <dbReference type="Proteomes" id="UP001501578"/>
    </source>
</evidence>
<evidence type="ECO:0000256" key="4">
    <source>
        <dbReference type="ARBA" id="ARBA00022723"/>
    </source>
</evidence>
<evidence type="ECO:0000256" key="2">
    <source>
        <dbReference type="ARBA" id="ARBA00015816"/>
    </source>
</evidence>
<feature type="domain" description="Rieske" evidence="11">
    <location>
        <begin position="56"/>
        <end position="148"/>
    </location>
</feature>
<dbReference type="SUPFAM" id="SSF50022">
    <property type="entry name" value="ISP domain"/>
    <property type="match status" value="1"/>
</dbReference>
<evidence type="ECO:0000313" key="12">
    <source>
        <dbReference type="EMBL" id="GAA0920257.1"/>
    </source>
</evidence>
<dbReference type="CDD" id="cd03467">
    <property type="entry name" value="Rieske"/>
    <property type="match status" value="1"/>
</dbReference>
<dbReference type="RefSeq" id="WP_343949292.1">
    <property type="nucleotide sequence ID" value="NZ_BAAAHQ010000007.1"/>
</dbReference>
<dbReference type="Proteomes" id="UP001501578">
    <property type="component" value="Unassembled WGS sequence"/>
</dbReference>
<evidence type="ECO:0000256" key="10">
    <source>
        <dbReference type="SAM" id="MobiDB-lite"/>
    </source>
</evidence>
<evidence type="ECO:0000256" key="6">
    <source>
        <dbReference type="ARBA" id="ARBA00023014"/>
    </source>
</evidence>
<dbReference type="PRINTS" id="PR00162">
    <property type="entry name" value="RIESKE"/>
</dbReference>
<evidence type="ECO:0000259" key="11">
    <source>
        <dbReference type="PROSITE" id="PS51296"/>
    </source>
</evidence>
<accession>A0ABP3ZHE8</accession>
<keyword evidence="3" id="KW-0001">2Fe-2S</keyword>
<keyword evidence="6" id="KW-0411">Iron-sulfur</keyword>
<dbReference type="PANTHER" id="PTHR10134">
    <property type="entry name" value="CYTOCHROME B-C1 COMPLEX SUBUNIT RIESKE, MITOCHONDRIAL"/>
    <property type="match status" value="1"/>
</dbReference>
<feature type="region of interest" description="Disordered" evidence="10">
    <location>
        <begin position="27"/>
        <end position="57"/>
    </location>
</feature>
<keyword evidence="7" id="KW-1015">Disulfide bond</keyword>
<keyword evidence="4" id="KW-0479">Metal-binding</keyword>
<evidence type="ECO:0000256" key="8">
    <source>
        <dbReference type="ARBA" id="ARBA00029586"/>
    </source>
</evidence>
<dbReference type="InterPro" id="IPR017941">
    <property type="entry name" value="Rieske_2Fe-2S"/>
</dbReference>
<reference evidence="13" key="1">
    <citation type="journal article" date="2019" name="Int. J. Syst. Evol. Microbiol.">
        <title>The Global Catalogue of Microorganisms (GCM) 10K type strain sequencing project: providing services to taxonomists for standard genome sequencing and annotation.</title>
        <authorList>
            <consortium name="The Broad Institute Genomics Platform"/>
            <consortium name="The Broad Institute Genome Sequencing Center for Infectious Disease"/>
            <person name="Wu L."/>
            <person name="Ma J."/>
        </authorList>
    </citation>
    <scope>NUCLEOTIDE SEQUENCE [LARGE SCALE GENOMIC DNA]</scope>
    <source>
        <strain evidence="13">JCM 11136</strain>
    </source>
</reference>
<proteinExistence type="predicted"/>
<dbReference type="PROSITE" id="PS51318">
    <property type="entry name" value="TAT"/>
    <property type="match status" value="1"/>
</dbReference>
<dbReference type="EMBL" id="BAAAHQ010000007">
    <property type="protein sequence ID" value="GAA0920257.1"/>
    <property type="molecule type" value="Genomic_DNA"/>
</dbReference>
<name>A0ABP3ZHE8_9ACTN</name>
<evidence type="ECO:0000256" key="9">
    <source>
        <dbReference type="ARBA" id="ARBA00034078"/>
    </source>
</evidence>
<evidence type="ECO:0000256" key="1">
    <source>
        <dbReference type="ARBA" id="ARBA00002494"/>
    </source>
</evidence>
<organism evidence="12 13">
    <name type="scientific">Nonomuraea longicatena</name>
    <dbReference type="NCBI Taxonomy" id="83682"/>
    <lineage>
        <taxon>Bacteria</taxon>
        <taxon>Bacillati</taxon>
        <taxon>Actinomycetota</taxon>
        <taxon>Actinomycetes</taxon>
        <taxon>Streptosporangiales</taxon>
        <taxon>Streptosporangiaceae</taxon>
        <taxon>Nonomuraea</taxon>
    </lineage>
</organism>
<keyword evidence="5" id="KW-0408">Iron</keyword>
<dbReference type="InterPro" id="IPR036922">
    <property type="entry name" value="Rieske_2Fe-2S_sf"/>
</dbReference>
<comment type="caution">
    <text evidence="12">The sequence shown here is derived from an EMBL/GenBank/DDBJ whole genome shotgun (WGS) entry which is preliminary data.</text>
</comment>
<gene>
    <name evidence="12" type="ORF">GCM10009560_18400</name>
</gene>
<dbReference type="PROSITE" id="PS51257">
    <property type="entry name" value="PROKAR_LIPOPROTEIN"/>
    <property type="match status" value="1"/>
</dbReference>
<comment type="cofactor">
    <cofactor evidence="9">
        <name>[2Fe-2S] cluster</name>
        <dbReference type="ChEBI" id="CHEBI:190135"/>
    </cofactor>
</comment>
<keyword evidence="13" id="KW-1185">Reference proteome</keyword>
<dbReference type="InterPro" id="IPR006311">
    <property type="entry name" value="TAT_signal"/>
</dbReference>
<dbReference type="Pfam" id="PF00355">
    <property type="entry name" value="Rieske"/>
    <property type="match status" value="1"/>
</dbReference>
<protein>
    <recommendedName>
        <fullName evidence="2">Cytochrome bc1 complex Rieske iron-sulfur subunit</fullName>
    </recommendedName>
    <alternativeName>
        <fullName evidence="8">Cytochrome bc1 reductase complex subunit QcrA</fullName>
    </alternativeName>
</protein>
<sequence length="149" mass="14786">MGETTRRQVVLGTGAAGLAAALTGCGGYGEPSGSPSPPAGTGSVVPSEPQNPGAGEILAATGEIPKGGGKVFAGPKVVVTQPEAGRFKCFTAVCTHEGCTVGSVSGGTINCPCHGSKYRITDGTVVRGPAPRPLAEKRISIEGDQIRLA</sequence>
<evidence type="ECO:0000256" key="3">
    <source>
        <dbReference type="ARBA" id="ARBA00022714"/>
    </source>
</evidence>
<dbReference type="Gene3D" id="2.102.10.10">
    <property type="entry name" value="Rieske [2Fe-2S] iron-sulphur domain"/>
    <property type="match status" value="1"/>
</dbReference>
<dbReference type="PROSITE" id="PS51296">
    <property type="entry name" value="RIESKE"/>
    <property type="match status" value="1"/>
</dbReference>
<dbReference type="InterPro" id="IPR014349">
    <property type="entry name" value="Rieske_Fe-S_prot"/>
</dbReference>
<comment type="function">
    <text evidence="1">Iron-sulfur subunit of the cytochrome bc1 complex, an essential component of the respiratory electron transport chain required for ATP synthesis. The bc1 complex catalyzes the oxidation of menaquinol and the reduction of cytochrome c in the respiratory chain. The bc1 complex operates through a Q-cycle mechanism that couples electron transfer to generation of the proton gradient that drives ATP synthesis.</text>
</comment>
<evidence type="ECO:0000256" key="5">
    <source>
        <dbReference type="ARBA" id="ARBA00023004"/>
    </source>
</evidence>
<evidence type="ECO:0000256" key="7">
    <source>
        <dbReference type="ARBA" id="ARBA00023157"/>
    </source>
</evidence>
<dbReference type="InterPro" id="IPR005805">
    <property type="entry name" value="Rieske_Fe-S_prot_C"/>
</dbReference>